<comment type="pathway">
    <text evidence="1">Protein modification; protein ubiquitination.</text>
</comment>
<proteinExistence type="predicted"/>
<gene>
    <name evidence="3" type="ORF">DVH24_041810</name>
</gene>
<evidence type="ECO:0000256" key="1">
    <source>
        <dbReference type="ARBA" id="ARBA00004906"/>
    </source>
</evidence>
<accession>A0A498IT05</accession>
<comment type="caution">
    <text evidence="3">The sequence shown here is derived from an EMBL/GenBank/DDBJ whole genome shotgun (WGS) entry which is preliminary data.</text>
</comment>
<name>A0A498IT05_MALDO</name>
<feature type="domain" description="BTB" evidence="2">
    <location>
        <begin position="9"/>
        <end position="110"/>
    </location>
</feature>
<dbReference type="InterPro" id="IPR000210">
    <property type="entry name" value="BTB/POZ_dom"/>
</dbReference>
<evidence type="ECO:0000313" key="3">
    <source>
        <dbReference type="EMBL" id="RXH85042.1"/>
    </source>
</evidence>
<dbReference type="Pfam" id="PF00805">
    <property type="entry name" value="Pentapeptide"/>
    <property type="match status" value="2"/>
</dbReference>
<dbReference type="InterPro" id="IPR011333">
    <property type="entry name" value="SKP1/BTB/POZ_sf"/>
</dbReference>
<dbReference type="InterPro" id="IPR003131">
    <property type="entry name" value="T1-type_BTB"/>
</dbReference>
<dbReference type="SMART" id="SM00225">
    <property type="entry name" value="BTB"/>
    <property type="match status" value="1"/>
</dbReference>
<sequence length="225" mass="25311">MADGYDSSSLVHLNVGGRKFSTTVGTLTQREPDSMLAAMFSGRHTLRQDKKGYVFIDRDGKLFRHILNWLRDGDIPKLEDTQYAELLKEAKYYQLVGLTDELQGELLHRSKGESLNSDVTRADIMKYYIRGQHINLRGVNLSGIDLSGLNLSKVDFSYSCMRYVRFSNADIRDAKFNYVDAEGATFDNADLWDSTFYGANLRGASFVGSKGYRLFGASCVEDCSC</sequence>
<dbReference type="Gene3D" id="2.160.20.80">
    <property type="entry name" value="E3 ubiquitin-protein ligase SopA"/>
    <property type="match status" value="1"/>
</dbReference>
<dbReference type="GO" id="GO:0051260">
    <property type="term" value="P:protein homooligomerization"/>
    <property type="evidence" value="ECO:0007669"/>
    <property type="project" value="InterPro"/>
</dbReference>
<protein>
    <recommendedName>
        <fullName evidence="2">BTB domain-containing protein</fullName>
    </recommendedName>
</protein>
<evidence type="ECO:0000313" key="4">
    <source>
        <dbReference type="Proteomes" id="UP000290289"/>
    </source>
</evidence>
<dbReference type="Gene3D" id="3.30.710.10">
    <property type="entry name" value="Potassium Channel Kv1.1, Chain A"/>
    <property type="match status" value="1"/>
</dbReference>
<dbReference type="InterPro" id="IPR051082">
    <property type="entry name" value="Pentapeptide-BTB/POZ_domain"/>
</dbReference>
<dbReference type="SUPFAM" id="SSF141571">
    <property type="entry name" value="Pentapeptide repeat-like"/>
    <property type="match status" value="1"/>
</dbReference>
<dbReference type="SMR" id="A0A498IT05"/>
<dbReference type="Proteomes" id="UP000290289">
    <property type="component" value="Chromosome 11"/>
</dbReference>
<evidence type="ECO:0000259" key="2">
    <source>
        <dbReference type="SMART" id="SM00225"/>
    </source>
</evidence>
<dbReference type="AlphaFoldDB" id="A0A498IT05"/>
<organism evidence="3 4">
    <name type="scientific">Malus domestica</name>
    <name type="common">Apple</name>
    <name type="synonym">Pyrus malus</name>
    <dbReference type="NCBI Taxonomy" id="3750"/>
    <lineage>
        <taxon>Eukaryota</taxon>
        <taxon>Viridiplantae</taxon>
        <taxon>Streptophyta</taxon>
        <taxon>Embryophyta</taxon>
        <taxon>Tracheophyta</taxon>
        <taxon>Spermatophyta</taxon>
        <taxon>Magnoliopsida</taxon>
        <taxon>eudicotyledons</taxon>
        <taxon>Gunneridae</taxon>
        <taxon>Pentapetalae</taxon>
        <taxon>rosids</taxon>
        <taxon>fabids</taxon>
        <taxon>Rosales</taxon>
        <taxon>Rosaceae</taxon>
        <taxon>Amygdaloideae</taxon>
        <taxon>Maleae</taxon>
        <taxon>Malus</taxon>
    </lineage>
</organism>
<keyword evidence="4" id="KW-1185">Reference proteome</keyword>
<dbReference type="PANTHER" id="PTHR14136">
    <property type="entry name" value="BTB_POZ DOMAIN-CONTAINING PROTEIN KCTD9"/>
    <property type="match status" value="1"/>
</dbReference>
<reference evidence="3 4" key="1">
    <citation type="submission" date="2018-10" db="EMBL/GenBank/DDBJ databases">
        <title>A high-quality apple genome assembly.</title>
        <authorList>
            <person name="Hu J."/>
        </authorList>
    </citation>
    <scope>NUCLEOTIDE SEQUENCE [LARGE SCALE GENOMIC DNA]</scope>
    <source>
        <strain evidence="4">cv. HFTH1</strain>
        <tissue evidence="3">Young leaf</tissue>
    </source>
</reference>
<dbReference type="PANTHER" id="PTHR14136:SF17">
    <property type="entry name" value="BTB_POZ DOMAIN-CONTAINING PROTEIN KCTD9"/>
    <property type="match status" value="1"/>
</dbReference>
<dbReference type="SUPFAM" id="SSF54695">
    <property type="entry name" value="POZ domain"/>
    <property type="match status" value="1"/>
</dbReference>
<dbReference type="Pfam" id="PF02214">
    <property type="entry name" value="BTB_2"/>
    <property type="match status" value="1"/>
</dbReference>
<dbReference type="EMBL" id="RDQH01000337">
    <property type="protein sequence ID" value="RXH85042.1"/>
    <property type="molecule type" value="Genomic_DNA"/>
</dbReference>
<dbReference type="InterPro" id="IPR001646">
    <property type="entry name" value="5peptide_repeat"/>
</dbReference>